<dbReference type="PANTHER" id="PTHR33392">
    <property type="entry name" value="POLYISOPRENYL-TEICHOIC ACID--PEPTIDOGLYCAN TEICHOIC ACID TRANSFERASE TAGU"/>
    <property type="match status" value="1"/>
</dbReference>
<dbReference type="OMA" id="RDAMVSI"/>
<dbReference type="Proteomes" id="UP000076872">
    <property type="component" value="Unassembled WGS sequence"/>
</dbReference>
<evidence type="ECO:0000313" key="12">
    <source>
        <dbReference type="Proteomes" id="UP000076989"/>
    </source>
</evidence>
<dbReference type="PATRIC" id="fig|1590.142.peg.922"/>
<dbReference type="EMBL" id="MCOL01000001">
    <property type="protein sequence ID" value="ODO61009.1"/>
    <property type="molecule type" value="Genomic_DNA"/>
</dbReference>
<accession>A0A0G9FA95</accession>
<keyword evidence="3" id="KW-1133">Transmembrane helix</keyword>
<evidence type="ECO:0000256" key="1">
    <source>
        <dbReference type="ARBA" id="ARBA00006068"/>
    </source>
</evidence>
<dbReference type="RefSeq" id="WP_003641230.1">
    <property type="nucleotide sequence ID" value="NZ_AP018405.1"/>
</dbReference>
<dbReference type="Gene3D" id="3.40.630.190">
    <property type="entry name" value="LCP protein"/>
    <property type="match status" value="1"/>
</dbReference>
<evidence type="ECO:0000313" key="13">
    <source>
        <dbReference type="Proteomes" id="UP000094892"/>
    </source>
</evidence>
<organism evidence="6 11">
    <name type="scientific">Lactiplantibacillus plantarum</name>
    <name type="common">Lactobacillus plantarum</name>
    <dbReference type="NCBI Taxonomy" id="1590"/>
    <lineage>
        <taxon>Bacteria</taxon>
        <taxon>Bacillati</taxon>
        <taxon>Bacillota</taxon>
        <taxon>Bacilli</taxon>
        <taxon>Lactobacillales</taxon>
        <taxon>Lactobacillaceae</taxon>
        <taxon>Lactiplantibacillus</taxon>
    </lineage>
</organism>
<dbReference type="Pfam" id="PF03816">
    <property type="entry name" value="LytR_cpsA_psr"/>
    <property type="match status" value="1"/>
</dbReference>
<dbReference type="AlphaFoldDB" id="A0A0G9FA95"/>
<proteinExistence type="inferred from homology"/>
<dbReference type="InterPro" id="IPR050922">
    <property type="entry name" value="LytR/CpsA/Psr_CW_biosynth"/>
</dbReference>
<gene>
    <name evidence="9" type="ORF">JH395_11075</name>
    <name evidence="6" type="ORF">Lp19_2383</name>
    <name evidence="8" type="ORF">LPJSA22_00958</name>
    <name evidence="7" type="ORF">NAB2_2060</name>
    <name evidence="5" type="ORF">Nizo2260_1247</name>
</gene>
<keyword evidence="3" id="KW-0812">Transmembrane</keyword>
<evidence type="ECO:0000313" key="10">
    <source>
        <dbReference type="Proteomes" id="UP000076872"/>
    </source>
</evidence>
<dbReference type="Proteomes" id="UP000076989">
    <property type="component" value="Unassembled WGS sequence"/>
</dbReference>
<evidence type="ECO:0000313" key="8">
    <source>
        <dbReference type="EMBL" id="ODO61009.1"/>
    </source>
</evidence>
<sequence>MEDMPSRSEMHREKSQGNNSQGNGNGPKKKHPVRNTVLIIIAVLLVGTGAFAARTYFNAKNAADTVFKSSGIKKSRNTSAVLNGKKPVSILLLGTDTGALGRNYKGRTDTIILATINPKTKTTTLMSLPRDSEVAVSGFEQDFPTKLNAAYAYGSAGTTIKTVQKWLNVPIDYYALINMGGMKKVVDEIGGVDITPIRTFTYEGYTFTKGQKEHMNGAKALAYSRMRYDDPLGDYGRQQRQRQLITAIIGESASASNLLKQDFLNSLAKQTRTDLTFGNLTSIVTNYRSATKNIVSDHAQGTGKMIDGQSFEVVSQSEKQRVTNVLRKSLNLKAATTGEKFANQN</sequence>
<dbReference type="InterPro" id="IPR004474">
    <property type="entry name" value="LytR_CpsA_psr"/>
</dbReference>
<reference evidence="9 14" key="3">
    <citation type="submission" date="2020-12" db="EMBL/GenBank/DDBJ databases">
        <title>Whole genome sequencing of Lactobacillus plantarum PC518.</title>
        <authorList>
            <person name="Guo Q."/>
        </authorList>
    </citation>
    <scope>NUCLEOTIDE SEQUENCE [LARGE SCALE GENOMIC DNA]</scope>
    <source>
        <strain evidence="9 14">PC518</strain>
    </source>
</reference>
<dbReference type="SMR" id="A0A0G9FA95"/>
<dbReference type="EMBL" id="LUXM01000033">
    <property type="protein sequence ID" value="KZU94409.1"/>
    <property type="molecule type" value="Genomic_DNA"/>
</dbReference>
<evidence type="ECO:0000259" key="4">
    <source>
        <dbReference type="Pfam" id="PF03816"/>
    </source>
</evidence>
<dbReference type="NCBIfam" id="TIGR00350">
    <property type="entry name" value="lytR_cpsA_psr"/>
    <property type="match status" value="1"/>
</dbReference>
<dbReference type="Proteomes" id="UP000595466">
    <property type="component" value="Chromosome"/>
</dbReference>
<evidence type="ECO:0000256" key="3">
    <source>
        <dbReference type="SAM" id="Phobius"/>
    </source>
</evidence>
<dbReference type="GeneID" id="77217491"/>
<feature type="compositionally biased region" description="Basic and acidic residues" evidence="2">
    <location>
        <begin position="1"/>
        <end position="15"/>
    </location>
</feature>
<dbReference type="KEGG" id="lpb:SH83_04135"/>
<reference evidence="10 11" key="1">
    <citation type="submission" date="2016-03" db="EMBL/GenBank/DDBJ databases">
        <title>Comparative genomics of 54 Lactobacillus plantarum strains reveals genomic uncoupling from niche constraints.</title>
        <authorList>
            <person name="Martino M.E."/>
        </authorList>
    </citation>
    <scope>NUCLEOTIDE SEQUENCE [LARGE SCALE GENOMIC DNA]</scope>
    <source>
        <strain evidence="6 11">19.1</strain>
        <strain evidence="7 10">NAB2</strain>
        <strain evidence="5 12">Nizo2260</strain>
    </source>
</reference>
<comment type="similarity">
    <text evidence="1">Belongs to the LytR/CpsA/Psr (LCP) family.</text>
</comment>
<evidence type="ECO:0000256" key="2">
    <source>
        <dbReference type="SAM" id="MobiDB-lite"/>
    </source>
</evidence>
<dbReference type="Proteomes" id="UP000094892">
    <property type="component" value="Unassembled WGS sequence"/>
</dbReference>
<feature type="domain" description="Cell envelope-related transcriptional attenuator" evidence="4">
    <location>
        <begin position="107"/>
        <end position="252"/>
    </location>
</feature>
<dbReference type="EMBL" id="LUXO01000033">
    <property type="protein sequence ID" value="KZV01440.1"/>
    <property type="molecule type" value="Genomic_DNA"/>
</dbReference>
<evidence type="ECO:0000313" key="9">
    <source>
        <dbReference type="EMBL" id="QQM60261.1"/>
    </source>
</evidence>
<reference evidence="8 13" key="2">
    <citation type="submission" date="2016-08" db="EMBL/GenBank/DDBJ databases">
        <title>Genome sequencing of Lactobacillus plantarum JSA22, isolated from fermented soybean paste.</title>
        <authorList>
            <person name="Choi H.S."/>
        </authorList>
    </citation>
    <scope>NUCLEOTIDE SEQUENCE [LARGE SCALE GENOMIC DNA]</scope>
    <source>
        <strain evidence="8 13">JSA22</strain>
    </source>
</reference>
<dbReference type="Proteomes" id="UP000076882">
    <property type="component" value="Unassembled WGS sequence"/>
</dbReference>
<evidence type="ECO:0000313" key="11">
    <source>
        <dbReference type="Proteomes" id="UP000076882"/>
    </source>
</evidence>
<feature type="region of interest" description="Disordered" evidence="2">
    <location>
        <begin position="1"/>
        <end position="31"/>
    </location>
</feature>
<evidence type="ECO:0000313" key="5">
    <source>
        <dbReference type="EMBL" id="KZU05267.1"/>
    </source>
</evidence>
<feature type="transmembrane region" description="Helical" evidence="3">
    <location>
        <begin position="37"/>
        <end position="57"/>
    </location>
</feature>
<evidence type="ECO:0000313" key="14">
    <source>
        <dbReference type="Proteomes" id="UP000595466"/>
    </source>
</evidence>
<evidence type="ECO:0000313" key="6">
    <source>
        <dbReference type="EMBL" id="KZU94409.1"/>
    </source>
</evidence>
<protein>
    <submittedName>
        <fullName evidence="6">Cell envelope-associated transcriptionalattenuator LytR-CpsA-Psr subfamily F2</fullName>
    </submittedName>
    <submittedName>
        <fullName evidence="9">LCP family protein</fullName>
    </submittedName>
    <submittedName>
        <fullName evidence="8">Transcriptional regulator LytR</fullName>
    </submittedName>
</protein>
<keyword evidence="3" id="KW-0472">Membrane</keyword>
<name>A0A0G9FA95_LACPN</name>
<evidence type="ECO:0000313" key="7">
    <source>
        <dbReference type="EMBL" id="KZV01440.1"/>
    </source>
</evidence>
<dbReference type="EMBL" id="LUWI01000018">
    <property type="protein sequence ID" value="KZU05267.1"/>
    <property type="molecule type" value="Genomic_DNA"/>
</dbReference>
<dbReference type="PANTHER" id="PTHR33392:SF6">
    <property type="entry name" value="POLYISOPRENYL-TEICHOIC ACID--PEPTIDOGLYCAN TEICHOIC ACID TRANSFERASE TAGU"/>
    <property type="match status" value="1"/>
</dbReference>
<dbReference type="EMBL" id="CP066817">
    <property type="protein sequence ID" value="QQM60261.1"/>
    <property type="molecule type" value="Genomic_DNA"/>
</dbReference>